<name>Q9WWI0_PSESY</name>
<gene>
    <name evidence="1" type="primary">hpkR</name>
</gene>
<organism evidence="1">
    <name type="scientific">Pseudomonas syringae pv. syringae</name>
    <dbReference type="NCBI Taxonomy" id="321"/>
    <lineage>
        <taxon>Bacteria</taxon>
        <taxon>Pseudomonadati</taxon>
        <taxon>Pseudomonadota</taxon>
        <taxon>Gammaproteobacteria</taxon>
        <taxon>Pseudomonadales</taxon>
        <taxon>Pseudomonadaceae</taxon>
        <taxon>Pseudomonas</taxon>
        <taxon>Pseudomonas syringae</taxon>
    </lineage>
</organism>
<reference evidence="1" key="1">
    <citation type="submission" date="1999-03" db="EMBL/GenBank/DDBJ databases">
        <title>A novel hybrid sensor kinase-response regulator protein playes a role in the virulence of Pseudomonas syringae pv. syringae.</title>
        <authorList>
            <person name="Klotz M.G."/>
            <person name="Cambronne E.D."/>
            <person name="Takemoto J.Y."/>
        </authorList>
    </citation>
    <scope>NUCLEOTIDE SEQUENCE</scope>
    <source>
        <strain evidence="1">B301D</strain>
    </source>
</reference>
<proteinExistence type="predicted"/>
<accession>Q9WWI0</accession>
<sequence length="70" mass="7795">RGRVRRVCAISCTPQALPNLATGPESRYKECLQPDSRRNKAWLSIGTPTPSRATRRWMTPIGIRRTSGAS</sequence>
<evidence type="ECO:0000313" key="1">
    <source>
        <dbReference type="EMBL" id="AAD38509.1"/>
    </source>
</evidence>
<protein>
    <submittedName>
        <fullName evidence="1">DNA binding protein HpkR</fullName>
    </submittedName>
</protein>
<feature type="non-terminal residue" evidence="1">
    <location>
        <position position="1"/>
    </location>
</feature>
<dbReference type="AlphaFoldDB" id="Q9WWI0"/>
<dbReference type="EMBL" id="AF133262">
    <property type="protein sequence ID" value="AAD38509.1"/>
    <property type="molecule type" value="Genomic_DNA"/>
</dbReference>